<proteinExistence type="predicted"/>
<dbReference type="Proteomes" id="UP000245370">
    <property type="component" value="Unassembled WGS sequence"/>
</dbReference>
<dbReference type="PANTHER" id="PTHR12993:SF11">
    <property type="entry name" value="N-ACETYLGLUCOSAMINYL-PHOSPHATIDYLINOSITOL DE-N-ACETYLASE"/>
    <property type="match status" value="1"/>
</dbReference>
<dbReference type="AlphaFoldDB" id="A0A2U2XF76"/>
<dbReference type="InterPro" id="IPR003737">
    <property type="entry name" value="GlcNAc_PI_deacetylase-related"/>
</dbReference>
<comment type="caution">
    <text evidence="1">The sequence shown here is derived from an EMBL/GenBank/DDBJ whole genome shotgun (WGS) entry which is preliminary data.</text>
</comment>
<dbReference type="PANTHER" id="PTHR12993">
    <property type="entry name" value="N-ACETYLGLUCOSAMINYL-PHOSPHATIDYLINOSITOL DE-N-ACETYLASE-RELATED"/>
    <property type="match status" value="1"/>
</dbReference>
<sequence>MSKNIVIISAHPDDEVLGVGGTLLKHKKNGDEIYWIITTSIFEENGFSNERVNSRQIEINEVAERIGAKAIYKLDYPTMSLSSETLIDMVPKISEIFSEVKPEVIYCLNRSDAHSDHRVTFDAVMACTKSFRYPYIKSVLMYECISETEFAPALPEKTFMPNYFVDISEFMDEKIDIMKIYHSELGEHPFPRSIRNIEALATFRGASVGVEYAEAFQLVKYIDK</sequence>
<dbReference type="Gene3D" id="3.40.50.10320">
    <property type="entry name" value="LmbE-like"/>
    <property type="match status" value="1"/>
</dbReference>
<dbReference type="GO" id="GO:0016811">
    <property type="term" value="F:hydrolase activity, acting on carbon-nitrogen (but not peptide) bonds, in linear amides"/>
    <property type="evidence" value="ECO:0007669"/>
    <property type="project" value="TreeGrafter"/>
</dbReference>
<name>A0A2U2XF76_9FLAO</name>
<dbReference type="Pfam" id="PF02585">
    <property type="entry name" value="PIG-L"/>
    <property type="match status" value="1"/>
</dbReference>
<dbReference type="EMBL" id="QFRJ01000002">
    <property type="protein sequence ID" value="PWH86407.1"/>
    <property type="molecule type" value="Genomic_DNA"/>
</dbReference>
<evidence type="ECO:0000313" key="2">
    <source>
        <dbReference type="Proteomes" id="UP000245370"/>
    </source>
</evidence>
<dbReference type="SUPFAM" id="SSF102588">
    <property type="entry name" value="LmbE-like"/>
    <property type="match status" value="1"/>
</dbReference>
<evidence type="ECO:0000313" key="1">
    <source>
        <dbReference type="EMBL" id="PWH86407.1"/>
    </source>
</evidence>
<dbReference type="OrthoDB" id="9790023at2"/>
<gene>
    <name evidence="1" type="ORF">DIT68_03980</name>
</gene>
<dbReference type="InterPro" id="IPR024078">
    <property type="entry name" value="LmbE-like_dom_sf"/>
</dbReference>
<accession>A0A2U2XF76</accession>
<dbReference type="RefSeq" id="WP_109358518.1">
    <property type="nucleotide sequence ID" value="NZ_QFRJ01000002.1"/>
</dbReference>
<protein>
    <submittedName>
        <fullName evidence="1">GlcNAc-PI de-N-acetylase</fullName>
    </submittedName>
</protein>
<organism evidence="1 2">
    <name type="scientific">Brumimicrobium oceani</name>
    <dbReference type="NCBI Taxonomy" id="2100725"/>
    <lineage>
        <taxon>Bacteria</taxon>
        <taxon>Pseudomonadati</taxon>
        <taxon>Bacteroidota</taxon>
        <taxon>Flavobacteriia</taxon>
        <taxon>Flavobacteriales</taxon>
        <taxon>Crocinitomicaceae</taxon>
        <taxon>Brumimicrobium</taxon>
    </lineage>
</organism>
<reference evidence="1 2" key="1">
    <citation type="submission" date="2018-05" db="EMBL/GenBank/DDBJ databases">
        <title>Brumimicrobium oceani sp. nov., isolated from coastal sediment.</title>
        <authorList>
            <person name="Kou Y."/>
        </authorList>
    </citation>
    <scope>NUCLEOTIDE SEQUENCE [LARGE SCALE GENOMIC DNA]</scope>
    <source>
        <strain evidence="1 2">C305</strain>
    </source>
</reference>
<keyword evidence="2" id="KW-1185">Reference proteome</keyword>
<reference evidence="1 2" key="2">
    <citation type="submission" date="2018-05" db="EMBL/GenBank/DDBJ databases">
        <authorList>
            <person name="Lanie J.A."/>
            <person name="Ng W.-L."/>
            <person name="Kazmierczak K.M."/>
            <person name="Andrzejewski T.M."/>
            <person name="Davidsen T.M."/>
            <person name="Wayne K.J."/>
            <person name="Tettelin H."/>
            <person name="Glass J.I."/>
            <person name="Rusch D."/>
            <person name="Podicherti R."/>
            <person name="Tsui H.-C.T."/>
            <person name="Winkler M.E."/>
        </authorList>
    </citation>
    <scope>NUCLEOTIDE SEQUENCE [LARGE SCALE GENOMIC DNA]</scope>
    <source>
        <strain evidence="1 2">C305</strain>
    </source>
</reference>